<keyword evidence="4" id="KW-1185">Reference proteome</keyword>
<accession>A0ABS4DN39</accession>
<evidence type="ECO:0000313" key="4">
    <source>
        <dbReference type="Proteomes" id="UP000823790"/>
    </source>
</evidence>
<feature type="signal peptide" evidence="2">
    <location>
        <begin position="1"/>
        <end position="20"/>
    </location>
</feature>
<evidence type="ECO:0000256" key="1">
    <source>
        <dbReference type="SAM" id="MobiDB-lite"/>
    </source>
</evidence>
<sequence length="620" mass="64788">MKTRLLIALAAMTFATCAMGATPVTLKLQKGTTTVPHTTPVGGAPLTSLEQDPAMAAGDADSGDGEDDLGGEPVVNRTLHHGHHGGLNSMGHATRAKSHPELKDGFEGLNFHDQRYANGGNQFSVEPPDQGLCVGNGFIVESVNDVLAIYDRAGNELVGPVDLNTFYGYPAAINRTTGAYGPSITDPSCYYDADTRRWFHIVLTLDRAGTSSALSGTNHLDIAVSQTADPTGAWTIYQLPVQNNGSDGTPDHGCTAGFCLGDYPHIGADANAIFLTTNEFALFGPGFYGAQIYAISKRALVAGDASPNVVLFNAGDPSVRAPAFTVWPAISSGGQYAGAHGGTEYLLSSDAVFYDEGTSNTIWLWSVSHTSAIDSAPMSLTLDVSAVGVQTYAVPTSLAQQKPGDAPLRDCFALTGCAPTYLGYPNIVYSTPRALAVNDSRMQQVSFANGKLWGTLDTDVLLGDGSHGSGVAWFVIDPKSGGVFANGTLALPDANLTYGTSAVTQSGRGVIAFTVVGPNDWPSAGYASFDAKHGAGDVHIAAAGAAPWDGFTGIPYLGDNRPRWGDYGAAAAEGNTIWTASEYIAHACTLAQYLTPPLFQCGGTRGALSNWSTRISRLQL</sequence>
<name>A0ABS4DN39_9GAMM</name>
<comment type="caution">
    <text evidence="3">The sequence shown here is derived from an EMBL/GenBank/DDBJ whole genome shotgun (WGS) entry which is preliminary data.</text>
</comment>
<feature type="chain" id="PRO_5046976294" evidence="2">
    <location>
        <begin position="21"/>
        <end position="620"/>
    </location>
</feature>
<evidence type="ECO:0000313" key="3">
    <source>
        <dbReference type="EMBL" id="MBP1474485.1"/>
    </source>
</evidence>
<feature type="compositionally biased region" description="Acidic residues" evidence="1">
    <location>
        <begin position="61"/>
        <end position="70"/>
    </location>
</feature>
<dbReference type="RefSeq" id="WP_209619330.1">
    <property type="nucleotide sequence ID" value="NZ_JAGJRS010000018.1"/>
</dbReference>
<evidence type="ECO:0000256" key="2">
    <source>
        <dbReference type="SAM" id="SignalP"/>
    </source>
</evidence>
<keyword evidence="2" id="KW-0732">Signal</keyword>
<feature type="compositionally biased region" description="Low complexity" evidence="1">
    <location>
        <begin position="33"/>
        <end position="43"/>
    </location>
</feature>
<reference evidence="3 4" key="1">
    <citation type="submission" date="2021-04" db="EMBL/GenBank/DDBJ databases">
        <authorList>
            <person name="Huq M.A."/>
        </authorList>
    </citation>
    <scope>NUCLEOTIDE SEQUENCE [LARGE SCALE GENOMIC DNA]</scope>
    <source>
        <strain evidence="3 4">MAH-13</strain>
    </source>
</reference>
<feature type="region of interest" description="Disordered" evidence="1">
    <location>
        <begin position="33"/>
        <end position="94"/>
    </location>
</feature>
<proteinExistence type="predicted"/>
<organism evidence="3 4">
    <name type="scientific">Frateuria flava</name>
    <dbReference type="NCBI Taxonomy" id="2821489"/>
    <lineage>
        <taxon>Bacteria</taxon>
        <taxon>Pseudomonadati</taxon>
        <taxon>Pseudomonadota</taxon>
        <taxon>Gammaproteobacteria</taxon>
        <taxon>Lysobacterales</taxon>
        <taxon>Rhodanobacteraceae</taxon>
        <taxon>Frateuria</taxon>
    </lineage>
</organism>
<dbReference type="Proteomes" id="UP000823790">
    <property type="component" value="Unassembled WGS sequence"/>
</dbReference>
<dbReference type="EMBL" id="JAGJRS010000018">
    <property type="protein sequence ID" value="MBP1474485.1"/>
    <property type="molecule type" value="Genomic_DNA"/>
</dbReference>
<protein>
    <submittedName>
        <fullName evidence="3">Uncharacterized protein</fullName>
    </submittedName>
</protein>
<gene>
    <name evidence="3" type="ORF">J7I44_09235</name>
</gene>